<dbReference type="PROSITE" id="PS51831">
    <property type="entry name" value="HD"/>
    <property type="match status" value="1"/>
</dbReference>
<dbReference type="HAMAP" id="MF_00277">
    <property type="entry name" value="PII_uridylyl_transf"/>
    <property type="match status" value="1"/>
</dbReference>
<gene>
    <name evidence="7" type="primary">glnD</name>
    <name evidence="10" type="ORF">PMO31116_03457</name>
</gene>
<accession>A0A5E4WT92</accession>
<dbReference type="Pfam" id="PF01842">
    <property type="entry name" value="ACT"/>
    <property type="match status" value="1"/>
</dbReference>
<feature type="domain" description="ACT" evidence="8">
    <location>
        <begin position="678"/>
        <end position="757"/>
    </location>
</feature>
<dbReference type="PROSITE" id="PS51671">
    <property type="entry name" value="ACT"/>
    <property type="match status" value="2"/>
</dbReference>
<dbReference type="EMBL" id="CABPSD010000010">
    <property type="protein sequence ID" value="VVE28048.1"/>
    <property type="molecule type" value="Genomic_DNA"/>
</dbReference>
<evidence type="ECO:0000313" key="10">
    <source>
        <dbReference type="EMBL" id="VVE28048.1"/>
    </source>
</evidence>
<name>A0A5E4WT92_9BURK</name>
<dbReference type="Gene3D" id="1.10.3210.10">
    <property type="entry name" value="Hypothetical protein af1432"/>
    <property type="match status" value="1"/>
</dbReference>
<dbReference type="GO" id="GO:0008081">
    <property type="term" value="F:phosphoric diester hydrolase activity"/>
    <property type="evidence" value="ECO:0007669"/>
    <property type="project" value="UniProtKB-UniRule"/>
</dbReference>
<dbReference type="InterPro" id="IPR002912">
    <property type="entry name" value="ACT_dom"/>
</dbReference>
<keyword evidence="3" id="KW-0677">Repeat</keyword>
<keyword evidence="5 7" id="KW-0460">Magnesium</keyword>
<dbReference type="PANTHER" id="PTHR47320">
    <property type="entry name" value="BIFUNCTIONAL URIDYLYLTRANSFERASE/URIDYLYL-REMOVING ENZYME"/>
    <property type="match status" value="1"/>
</dbReference>
<evidence type="ECO:0000256" key="4">
    <source>
        <dbReference type="ARBA" id="ARBA00022801"/>
    </source>
</evidence>
<evidence type="ECO:0000256" key="1">
    <source>
        <dbReference type="ARBA" id="ARBA00022679"/>
    </source>
</evidence>
<feature type="domain" description="ACT" evidence="8">
    <location>
        <begin position="786"/>
        <end position="854"/>
    </location>
</feature>
<evidence type="ECO:0000259" key="8">
    <source>
        <dbReference type="PROSITE" id="PS51671"/>
    </source>
</evidence>
<dbReference type="Gene3D" id="3.30.460.10">
    <property type="entry name" value="Beta Polymerase, domain 2"/>
    <property type="match status" value="1"/>
</dbReference>
<comment type="activity regulation">
    <text evidence="7">Uridylyltransferase (UTase) activity is inhibited by glutamine, while glutamine activates uridylyl-removing (UR) activity.</text>
</comment>
<dbReference type="InterPro" id="IPR013546">
    <property type="entry name" value="PII_UdlTrfase/GS_AdlTrfase"/>
</dbReference>
<dbReference type="InterPro" id="IPR006674">
    <property type="entry name" value="HD_domain"/>
</dbReference>
<evidence type="ECO:0000256" key="7">
    <source>
        <dbReference type="HAMAP-Rule" id="MF_00277"/>
    </source>
</evidence>
<dbReference type="SMART" id="SM00471">
    <property type="entry name" value="HDc"/>
    <property type="match status" value="1"/>
</dbReference>
<dbReference type="SUPFAM" id="SSF109604">
    <property type="entry name" value="HD-domain/PDEase-like"/>
    <property type="match status" value="1"/>
</dbReference>
<dbReference type="InterPro" id="IPR002934">
    <property type="entry name" value="Polymerase_NTP_transf_dom"/>
</dbReference>
<dbReference type="SUPFAM" id="SSF55021">
    <property type="entry name" value="ACT-like"/>
    <property type="match status" value="2"/>
</dbReference>
<comment type="similarity">
    <text evidence="7">Belongs to the GlnD family.</text>
</comment>
<evidence type="ECO:0000256" key="6">
    <source>
        <dbReference type="ARBA" id="ARBA00023268"/>
    </source>
</evidence>
<comment type="catalytic activity">
    <reaction evidence="7">
        <text>[protein-PII]-L-tyrosine + UTP = [protein-PII]-uridylyl-L-tyrosine + diphosphate</text>
        <dbReference type="Rhea" id="RHEA:13673"/>
        <dbReference type="Rhea" id="RHEA-COMP:12147"/>
        <dbReference type="Rhea" id="RHEA-COMP:12148"/>
        <dbReference type="ChEBI" id="CHEBI:33019"/>
        <dbReference type="ChEBI" id="CHEBI:46398"/>
        <dbReference type="ChEBI" id="CHEBI:46858"/>
        <dbReference type="ChEBI" id="CHEBI:90602"/>
        <dbReference type="EC" id="2.7.7.59"/>
    </reaction>
</comment>
<dbReference type="CDD" id="cd00077">
    <property type="entry name" value="HDc"/>
    <property type="match status" value="1"/>
</dbReference>
<reference evidence="10 11" key="1">
    <citation type="submission" date="2019-08" db="EMBL/GenBank/DDBJ databases">
        <authorList>
            <person name="Peeters C."/>
        </authorList>
    </citation>
    <scope>NUCLEOTIDE SEQUENCE [LARGE SCALE GENOMIC DNA]</scope>
    <source>
        <strain evidence="10 11">LMG 31116</strain>
    </source>
</reference>
<dbReference type="Pfam" id="PF08335">
    <property type="entry name" value="GlnD_UR_UTase"/>
    <property type="match status" value="1"/>
</dbReference>
<dbReference type="PIRSF" id="PIRSF006288">
    <property type="entry name" value="PII_uridyltransf"/>
    <property type="match status" value="1"/>
</dbReference>
<dbReference type="CDD" id="cd04899">
    <property type="entry name" value="ACT_ACR-UUR-like_2"/>
    <property type="match status" value="1"/>
</dbReference>
<dbReference type="InterPro" id="IPR003607">
    <property type="entry name" value="HD/PDEase_dom"/>
</dbReference>
<dbReference type="SUPFAM" id="SSF81593">
    <property type="entry name" value="Nucleotidyltransferase substrate binding subunit/domain"/>
    <property type="match status" value="1"/>
</dbReference>
<sequence>MHARAHAPSPLRQALKERKTELVERFSAHGKIDVLLHGLCQAVDQAMREAWAECHMPGEFALVAVGGYGRGELYPYSDVDILVLHRGTDGDALASHVEPFIGFLWDIGVEIGSSVRTVDECLSEAQADITVQTSLLEARLITGDRALFEAFEQRFAVDLDPLAFFRSKQLEIRQRHAKYQDTPYSLEPNCKESPGGLRDLQVILWMTKAAGLGNSWSELFARDLLTDRELKELRRNEQFLKGLRARLHLLARRRQDVLVFDMQTPLAQSLGFDATTTKRASEQLMRRYYWAAKAVSQLNTVLLLNVEARLFPQTSGVTRVINERFVEKQGMIEIVDDELYQRHPNAILETFLLYEQVVGVKGLSARTLRALYNARELMNAQWRTDPENRRTFLAILQQPQGITHALRLMNQTSVLGRYLINFRRVVGQMQHDLYHVYTVDQHILMVVRNIRRFAVAEHTHEYPFCSQLIANFDRPWVLTVAALFHDIAKGRGGDHSTLGMVDARRFCTRHGIDKEDTDLIVWLVGEHLTMSTVAQKQDTTDPDVIRRFAEKVGSERRLTALYLLTVADIRGTSPKVWNAWKGKLLEDLYRLTLQVLGGANPDPHSQLKTRKEEALGLLRLYTVPERAQDSLWNTLDVAYFLRNDPADVAWQTRHLWRHVESPAPIVKARPSPIGEGLQVMVYVRDQVDLFARICGYFERKGLSILDAKVHTTSHGFALDSFLLTDPGLDTSYRDIINLVESELVSLLTRAEPLAEPSKGRLPRRSRSFPVTPRVDLRPDERGQYYLLSVSANDRTGLLYAVARVLARHGVSVRTARINTLGERVEDTFLLDGSRLQDNRLQIAVETELLEALEP</sequence>
<keyword evidence="4 7" id="KW-0378">Hydrolase</keyword>
<dbReference type="CDD" id="cd04900">
    <property type="entry name" value="ACT_UUR-like_1"/>
    <property type="match status" value="1"/>
</dbReference>
<organism evidence="10 11">
    <name type="scientific">Pandoraea morbifera</name>
    <dbReference type="NCBI Taxonomy" id="2508300"/>
    <lineage>
        <taxon>Bacteria</taxon>
        <taxon>Pseudomonadati</taxon>
        <taxon>Pseudomonadota</taxon>
        <taxon>Betaproteobacteria</taxon>
        <taxon>Burkholderiales</taxon>
        <taxon>Burkholderiaceae</taxon>
        <taxon>Pandoraea</taxon>
    </lineage>
</organism>
<keyword evidence="11" id="KW-1185">Reference proteome</keyword>
<feature type="domain" description="HD" evidence="9">
    <location>
        <begin position="439"/>
        <end position="561"/>
    </location>
</feature>
<proteinExistence type="inferred from homology"/>
<dbReference type="SUPFAM" id="SSF81301">
    <property type="entry name" value="Nucleotidyltransferase"/>
    <property type="match status" value="1"/>
</dbReference>
<dbReference type="CDD" id="cd05401">
    <property type="entry name" value="NT_GlnE_GlnD_like"/>
    <property type="match status" value="1"/>
</dbReference>
<protein>
    <recommendedName>
        <fullName evidence="7">Bifunctional uridylyltransferase/uridylyl-removing enzyme</fullName>
        <shortName evidence="7">UTase/UR</shortName>
    </recommendedName>
    <alternativeName>
        <fullName evidence="7">Bifunctional [protein-PII] modification enzyme</fullName>
    </alternativeName>
    <alternativeName>
        <fullName evidence="7">Bifunctional nitrogen sensor protein</fullName>
    </alternativeName>
    <domain>
        <recommendedName>
            <fullName evidence="7">[Protein-PII] uridylyltransferase</fullName>
            <shortName evidence="7">PII uridylyltransferase</shortName>
            <shortName evidence="7">UTase</shortName>
            <ecNumber evidence="7">2.7.7.59</ecNumber>
        </recommendedName>
    </domain>
    <domain>
        <recommendedName>
            <fullName evidence="7">[Protein-PII]-UMP uridylyl-removing enzyme</fullName>
            <shortName evidence="7">UR</shortName>
            <ecNumber evidence="7">3.1.4.-</ecNumber>
        </recommendedName>
    </domain>
</protein>
<dbReference type="Pfam" id="PF01966">
    <property type="entry name" value="HD"/>
    <property type="match status" value="1"/>
</dbReference>
<dbReference type="Proteomes" id="UP000368474">
    <property type="component" value="Unassembled WGS sequence"/>
</dbReference>
<keyword evidence="6 7" id="KW-0511">Multifunctional enzyme</keyword>
<dbReference type="AlphaFoldDB" id="A0A5E4WT92"/>
<evidence type="ECO:0000256" key="2">
    <source>
        <dbReference type="ARBA" id="ARBA00022695"/>
    </source>
</evidence>
<dbReference type="NCBIfam" id="NF002837">
    <property type="entry name" value="PRK03059.1"/>
    <property type="match status" value="1"/>
</dbReference>
<evidence type="ECO:0000256" key="3">
    <source>
        <dbReference type="ARBA" id="ARBA00022737"/>
    </source>
</evidence>
<feature type="region of interest" description="Uridylyltransferase" evidence="7">
    <location>
        <begin position="1"/>
        <end position="320"/>
    </location>
</feature>
<evidence type="ECO:0000313" key="11">
    <source>
        <dbReference type="Proteomes" id="UP000368474"/>
    </source>
</evidence>
<comment type="caution">
    <text evidence="7">Lacks conserved residue(s) required for the propagation of feature annotation.</text>
</comment>
<dbReference type="Pfam" id="PF01909">
    <property type="entry name" value="NTP_transf_2"/>
    <property type="match status" value="1"/>
</dbReference>
<dbReference type="RefSeq" id="WP_150567786.1">
    <property type="nucleotide sequence ID" value="NZ_CABPSD010000010.1"/>
</dbReference>
<dbReference type="InterPro" id="IPR045865">
    <property type="entry name" value="ACT-like_dom_sf"/>
</dbReference>
<dbReference type="NCBIfam" id="TIGR01693">
    <property type="entry name" value="UTase_glnD"/>
    <property type="match status" value="1"/>
</dbReference>
<dbReference type="GO" id="GO:0008773">
    <property type="term" value="F:[protein-PII] uridylyltransferase activity"/>
    <property type="evidence" value="ECO:0007669"/>
    <property type="project" value="UniProtKB-UniRule"/>
</dbReference>
<dbReference type="Gene3D" id="3.30.70.260">
    <property type="match status" value="1"/>
</dbReference>
<dbReference type="InterPro" id="IPR010043">
    <property type="entry name" value="UTase/UR"/>
</dbReference>
<keyword evidence="1 7" id="KW-0808">Transferase</keyword>
<evidence type="ECO:0000256" key="5">
    <source>
        <dbReference type="ARBA" id="ARBA00022842"/>
    </source>
</evidence>
<dbReference type="EC" id="3.1.4.-" evidence="7"/>
<dbReference type="EC" id="2.7.7.59" evidence="7"/>
<evidence type="ECO:0000259" key="9">
    <source>
        <dbReference type="PROSITE" id="PS51831"/>
    </source>
</evidence>
<comment type="function">
    <text evidence="7">Modifies, by uridylylation and deuridylylation, the PII regulatory proteins (GlnB and homologs), in response to the nitrogen status of the cell that GlnD senses through the glutamine level. Under low glutamine levels, catalyzes the conversion of the PII proteins and UTP to PII-UMP and PPi, while under higher glutamine levels, GlnD hydrolyzes PII-UMP to PII and UMP (deuridylylation). Thus, controls uridylylation state and activity of the PII proteins, and plays an important role in the regulation of nitrogen metabolism.</text>
</comment>
<comment type="domain">
    <text evidence="7">Has four distinct domains: an N-terminal nucleotidyltransferase (NT) domain responsible for UTase activity, a central HD domain that encodes UR activity, and two C-terminal ACT domains that seem to have a role in glutamine sensing.</text>
</comment>
<dbReference type="GO" id="GO:0006808">
    <property type="term" value="P:regulation of nitrogen utilization"/>
    <property type="evidence" value="ECO:0007669"/>
    <property type="project" value="UniProtKB-UniRule"/>
</dbReference>
<comment type="cofactor">
    <cofactor evidence="7">
        <name>Mg(2+)</name>
        <dbReference type="ChEBI" id="CHEBI:18420"/>
    </cofactor>
</comment>
<dbReference type="InterPro" id="IPR043519">
    <property type="entry name" value="NT_sf"/>
</dbReference>
<dbReference type="PANTHER" id="PTHR47320:SF1">
    <property type="entry name" value="BIFUNCTIONAL URIDYLYLTRANSFERASE_URIDYLYL-REMOVING ENZYME"/>
    <property type="match status" value="1"/>
</dbReference>
<comment type="catalytic activity">
    <reaction evidence="7">
        <text>[protein-PII]-uridylyl-L-tyrosine + H2O = [protein-PII]-L-tyrosine + UMP + H(+)</text>
        <dbReference type="Rhea" id="RHEA:48600"/>
        <dbReference type="Rhea" id="RHEA-COMP:12147"/>
        <dbReference type="Rhea" id="RHEA-COMP:12148"/>
        <dbReference type="ChEBI" id="CHEBI:15377"/>
        <dbReference type="ChEBI" id="CHEBI:15378"/>
        <dbReference type="ChEBI" id="CHEBI:46858"/>
        <dbReference type="ChEBI" id="CHEBI:57865"/>
        <dbReference type="ChEBI" id="CHEBI:90602"/>
    </reaction>
</comment>
<keyword evidence="2 7" id="KW-0548">Nucleotidyltransferase</keyword>